<name>A0A9I9EHM2_CUCME</name>
<dbReference type="Gramene" id="MELO3C033881.2.1">
    <property type="protein sequence ID" value="MELO3C033881.2.1"/>
    <property type="gene ID" value="MELO3C033881.2"/>
</dbReference>
<protein>
    <submittedName>
        <fullName evidence="1">Uncharacterized protein</fullName>
    </submittedName>
</protein>
<dbReference type="AlphaFoldDB" id="A0A9I9EHM2"/>
<sequence>MDCSSDDHLLVGGNKDVSQVDSILEISSQRSVHGPTTMIHLTQISSDLMRQVPYTQSKLDVSSTGYVVDVNLQELFELKFRVVGVLKLCEFCSFRVEAEFYRFFYIHYKKSGL</sequence>
<evidence type="ECO:0000313" key="1">
    <source>
        <dbReference type="EnsemblPlants" id="MELO3C033881.2.1"/>
    </source>
</evidence>
<proteinExistence type="predicted"/>
<organism evidence="1">
    <name type="scientific">Cucumis melo</name>
    <name type="common">Muskmelon</name>
    <dbReference type="NCBI Taxonomy" id="3656"/>
    <lineage>
        <taxon>Eukaryota</taxon>
        <taxon>Viridiplantae</taxon>
        <taxon>Streptophyta</taxon>
        <taxon>Embryophyta</taxon>
        <taxon>Tracheophyta</taxon>
        <taxon>Spermatophyta</taxon>
        <taxon>Magnoliopsida</taxon>
        <taxon>eudicotyledons</taxon>
        <taxon>Gunneridae</taxon>
        <taxon>Pentapetalae</taxon>
        <taxon>rosids</taxon>
        <taxon>fabids</taxon>
        <taxon>Cucurbitales</taxon>
        <taxon>Cucurbitaceae</taxon>
        <taxon>Benincaseae</taxon>
        <taxon>Cucumis</taxon>
    </lineage>
</organism>
<dbReference type="EnsemblPlants" id="MELO3C033881.2.1">
    <property type="protein sequence ID" value="MELO3C033881.2.1"/>
    <property type="gene ID" value="MELO3C033881.2"/>
</dbReference>
<accession>A0A9I9EHM2</accession>
<reference evidence="1" key="1">
    <citation type="submission" date="2023-03" db="UniProtKB">
        <authorList>
            <consortium name="EnsemblPlants"/>
        </authorList>
    </citation>
    <scope>IDENTIFICATION</scope>
</reference>